<feature type="transmembrane region" description="Helical" evidence="1">
    <location>
        <begin position="12"/>
        <end position="42"/>
    </location>
</feature>
<dbReference type="Proteomes" id="UP001152422">
    <property type="component" value="Unassembled WGS sequence"/>
</dbReference>
<accession>A0A9X4L591</accession>
<organism evidence="2 3">
    <name type="scientific">Staphylococcus equorum</name>
    <dbReference type="NCBI Taxonomy" id="246432"/>
    <lineage>
        <taxon>Bacteria</taxon>
        <taxon>Bacillati</taxon>
        <taxon>Bacillota</taxon>
        <taxon>Bacilli</taxon>
        <taxon>Bacillales</taxon>
        <taxon>Staphylococcaceae</taxon>
        <taxon>Staphylococcus</taxon>
    </lineage>
</organism>
<keyword evidence="1" id="KW-0812">Transmembrane</keyword>
<keyword evidence="1" id="KW-1133">Transmembrane helix</keyword>
<dbReference type="EMBL" id="JAMBQA010000008">
    <property type="protein sequence ID" value="MDG0847035.1"/>
    <property type="molecule type" value="Genomic_DNA"/>
</dbReference>
<protein>
    <submittedName>
        <fullName evidence="2">Uncharacterized protein</fullName>
    </submittedName>
</protein>
<keyword evidence="3" id="KW-1185">Reference proteome</keyword>
<name>A0A9X4L591_9STAP</name>
<reference evidence="2" key="1">
    <citation type="submission" date="2022-05" db="EMBL/GenBank/DDBJ databases">
        <title>Comparative genomics of Staphylococcus equorum isolates.</title>
        <authorList>
            <person name="Luelf R.H."/>
        </authorList>
    </citation>
    <scope>NUCLEOTIDE SEQUENCE</scope>
    <source>
        <strain evidence="2">TMW 2.2497</strain>
    </source>
</reference>
<evidence type="ECO:0000313" key="3">
    <source>
        <dbReference type="Proteomes" id="UP001152422"/>
    </source>
</evidence>
<gene>
    <name evidence="2" type="ORF">M4L89_12430</name>
</gene>
<dbReference type="RefSeq" id="WP_107518129.1">
    <property type="nucleotide sequence ID" value="NZ_JAMBPY010000008.1"/>
</dbReference>
<proteinExistence type="predicted"/>
<evidence type="ECO:0000313" key="2">
    <source>
        <dbReference type="EMBL" id="MDG0847035.1"/>
    </source>
</evidence>
<sequence length="75" mass="8040">MNESKKLKIIDLISFIAIFSGLIVSGFIGSIICVLGFVTLAIVNHKLGNNAKSLIAIITVCIFLIIGILYITGVF</sequence>
<comment type="caution">
    <text evidence="2">The sequence shown here is derived from an EMBL/GenBank/DDBJ whole genome shotgun (WGS) entry which is preliminary data.</text>
</comment>
<dbReference type="AlphaFoldDB" id="A0A9X4L591"/>
<feature type="transmembrane region" description="Helical" evidence="1">
    <location>
        <begin position="54"/>
        <end position="72"/>
    </location>
</feature>
<keyword evidence="1" id="KW-0472">Membrane</keyword>
<evidence type="ECO:0000256" key="1">
    <source>
        <dbReference type="SAM" id="Phobius"/>
    </source>
</evidence>